<gene>
    <name evidence="2" type="ORF">HJB60_09455</name>
</gene>
<proteinExistence type="predicted"/>
<dbReference type="InterPro" id="IPR007539">
    <property type="entry name" value="DUF551"/>
</dbReference>
<dbReference type="EMBL" id="JABDYF010000003">
    <property type="protein sequence ID" value="MBX5089397.1"/>
    <property type="molecule type" value="Genomic_DNA"/>
</dbReference>
<dbReference type="Pfam" id="PF04448">
    <property type="entry name" value="DUF551"/>
    <property type="match status" value="1"/>
</dbReference>
<dbReference type="RefSeq" id="WP_221119278.1">
    <property type="nucleotide sequence ID" value="NZ_JABDYF010000003.1"/>
</dbReference>
<comment type="caution">
    <text evidence="2">The sequence shown here is derived from an EMBL/GenBank/DDBJ whole genome shotgun (WGS) entry which is preliminary data.</text>
</comment>
<sequence length="117" mass="12886">MTTPEDRAFAAAWKIVSAWDGKITKPVLRKAIDAAIAEALDGKWMDIETAPKDGTRFLAAEYDDGWMIGVCQWCKTSHVPLYGFHFMEGDPEDLNIANPTHWMPLPSAPVSNGGEHG</sequence>
<evidence type="ECO:0000313" key="3">
    <source>
        <dbReference type="Proteomes" id="UP000770629"/>
    </source>
</evidence>
<keyword evidence="3" id="KW-1185">Reference proteome</keyword>
<dbReference type="Proteomes" id="UP000770629">
    <property type="component" value="Unassembled WGS sequence"/>
</dbReference>
<evidence type="ECO:0000259" key="1">
    <source>
        <dbReference type="Pfam" id="PF04448"/>
    </source>
</evidence>
<name>A0ABS7IBY0_9HYPH</name>
<evidence type="ECO:0000313" key="2">
    <source>
        <dbReference type="EMBL" id="MBX5089397.1"/>
    </source>
</evidence>
<protein>
    <submittedName>
        <fullName evidence="2">DUF551 domain-containing protein</fullName>
    </submittedName>
</protein>
<reference evidence="2 3" key="1">
    <citation type="submission" date="2020-04" db="EMBL/GenBank/DDBJ databases">
        <title>Global-level population genomics: horizontal gene transfer, symbiosis and evolution in Rhizobia.</title>
        <authorList>
            <person name="Gai Y."/>
        </authorList>
    </citation>
    <scope>NUCLEOTIDE SEQUENCE [LARGE SCALE GENOMIC DNA]</scope>
    <source>
        <strain evidence="2 3">BLR33</strain>
    </source>
</reference>
<accession>A0ABS7IBY0</accession>
<organism evidence="2 3">
    <name type="scientific">Rhizobium lentis</name>
    <dbReference type="NCBI Taxonomy" id="1138194"/>
    <lineage>
        <taxon>Bacteria</taxon>
        <taxon>Pseudomonadati</taxon>
        <taxon>Pseudomonadota</taxon>
        <taxon>Alphaproteobacteria</taxon>
        <taxon>Hyphomicrobiales</taxon>
        <taxon>Rhizobiaceae</taxon>
        <taxon>Rhizobium/Agrobacterium group</taxon>
        <taxon>Rhizobium</taxon>
    </lineage>
</organism>
<feature type="domain" description="DUF551" evidence="1">
    <location>
        <begin position="72"/>
        <end position="109"/>
    </location>
</feature>